<reference evidence="2 3" key="1">
    <citation type="submission" date="2018-05" db="EMBL/GenBank/DDBJ databases">
        <title>Complete Genome Sequence of Deinococcus sp. strain 17bor-2.</title>
        <authorList>
            <person name="Srinivasan S."/>
        </authorList>
    </citation>
    <scope>NUCLEOTIDE SEQUENCE [LARGE SCALE GENOMIC DNA]</scope>
    <source>
        <strain evidence="2 3">17bor-2</strain>
    </source>
</reference>
<name>A0A2Z3JIT1_9DEIO</name>
<keyword evidence="3" id="KW-1185">Reference proteome</keyword>
<dbReference type="Pfam" id="PF04055">
    <property type="entry name" value="Radical_SAM"/>
    <property type="match status" value="1"/>
</dbReference>
<feature type="domain" description="Radical SAM core" evidence="1">
    <location>
        <begin position="237"/>
        <end position="451"/>
    </location>
</feature>
<dbReference type="PANTHER" id="PTHR42731">
    <property type="entry name" value="SLL1084 PROTEIN"/>
    <property type="match status" value="1"/>
</dbReference>
<dbReference type="CDD" id="cd01335">
    <property type="entry name" value="Radical_SAM"/>
    <property type="match status" value="1"/>
</dbReference>
<dbReference type="InterPro" id="IPR045784">
    <property type="entry name" value="Radical_SAM_N2"/>
</dbReference>
<dbReference type="InterPro" id="IPR058240">
    <property type="entry name" value="rSAM_sf"/>
</dbReference>
<dbReference type="Proteomes" id="UP000245368">
    <property type="component" value="Chromosome"/>
</dbReference>
<dbReference type="SUPFAM" id="SSF102114">
    <property type="entry name" value="Radical SAM enzymes"/>
    <property type="match status" value="1"/>
</dbReference>
<dbReference type="SFLD" id="SFLDS00029">
    <property type="entry name" value="Radical_SAM"/>
    <property type="match status" value="1"/>
</dbReference>
<dbReference type="KEGG" id="dez:DKM44_12205"/>
<dbReference type="GO" id="GO:0051536">
    <property type="term" value="F:iron-sulfur cluster binding"/>
    <property type="evidence" value="ECO:0007669"/>
    <property type="project" value="InterPro"/>
</dbReference>
<organism evidence="2 3">
    <name type="scientific">Deinococcus irradiatisoli</name>
    <dbReference type="NCBI Taxonomy" id="2202254"/>
    <lineage>
        <taxon>Bacteria</taxon>
        <taxon>Thermotogati</taxon>
        <taxon>Deinococcota</taxon>
        <taxon>Deinococci</taxon>
        <taxon>Deinococcales</taxon>
        <taxon>Deinococcaceae</taxon>
        <taxon>Deinococcus</taxon>
    </lineage>
</organism>
<dbReference type="InterPro" id="IPR007197">
    <property type="entry name" value="rSAM"/>
</dbReference>
<accession>A0A2Z3JIT1</accession>
<dbReference type="Pfam" id="PF19864">
    <property type="entry name" value="Radical_SAM_N2"/>
    <property type="match status" value="1"/>
</dbReference>
<evidence type="ECO:0000259" key="1">
    <source>
        <dbReference type="PROSITE" id="PS51918"/>
    </source>
</evidence>
<dbReference type="SFLD" id="SFLDG01082">
    <property type="entry name" value="B12-binding_domain_containing"/>
    <property type="match status" value="1"/>
</dbReference>
<dbReference type="PROSITE" id="PS51918">
    <property type="entry name" value="RADICAL_SAM"/>
    <property type="match status" value="1"/>
</dbReference>
<protein>
    <submittedName>
        <fullName evidence="2">Radical SAM protein</fullName>
    </submittedName>
</protein>
<evidence type="ECO:0000313" key="2">
    <source>
        <dbReference type="EMBL" id="AWN23896.1"/>
    </source>
</evidence>
<proteinExistence type="predicted"/>
<dbReference type="EMBL" id="CP029494">
    <property type="protein sequence ID" value="AWN23896.1"/>
    <property type="molecule type" value="Genomic_DNA"/>
</dbReference>
<dbReference type="InterPro" id="IPR006638">
    <property type="entry name" value="Elp3/MiaA/NifB-like_rSAM"/>
</dbReference>
<dbReference type="SMART" id="SM00729">
    <property type="entry name" value="Elp3"/>
    <property type="match status" value="1"/>
</dbReference>
<sequence>MVSCDALRVKFRSPARSTGGVLSYWRHQIKPLLDAETGTMFKQAPIRVTLAFPNRYSVGMASLGFQVIYRMFNNEEGIACERAFLPDDVEAFEKQSQALPTVESGKDAGDCELFAMSVSFELDLTNIIRTLDVAGLRPLREERDDTDPVVMIGGPLTSSNPYPLTPFADLIVIGDGEQIVPMVSEALRGSQTREDFFDLVDGMPGIFLPARHTVEPNWATAPKELLPAYSQIVTPNSELSNMFLIEAQRGCPRPCTFCLARTMYGPNRNNGGDELLAHIPEWAEKVGLVGAALSDFPHTKYVGRTLTERGVKLGVSSIRADTVDAELAEILKAGGLRTFTVASDAPSERLRRWLKKGITTEDLLKTAQISRDLGFSGLKVYMMIGLGPENDDDISELISFTKELAKINRIALGISPFVPKRHTPHFQDSFAGVKVIENRLKRIQKELRTTAELRNVSAKWAWVESVIARGGPEVGMAAYSIYRNESIGAWKKALDEIGWQDEFEANESRIELPAGQIVRGASNHHEGLAV</sequence>
<gene>
    <name evidence="2" type="ORF">DKM44_12205</name>
</gene>
<dbReference type="InterPro" id="IPR023404">
    <property type="entry name" value="rSAM_horseshoe"/>
</dbReference>
<dbReference type="GO" id="GO:0003824">
    <property type="term" value="F:catalytic activity"/>
    <property type="evidence" value="ECO:0007669"/>
    <property type="project" value="InterPro"/>
</dbReference>
<evidence type="ECO:0000313" key="3">
    <source>
        <dbReference type="Proteomes" id="UP000245368"/>
    </source>
</evidence>
<dbReference type="PANTHER" id="PTHR42731:SF5">
    <property type="entry name" value="RADICAL SAM DOMAIN PROTEIN"/>
    <property type="match status" value="1"/>
</dbReference>
<dbReference type="OrthoDB" id="9806827at2"/>
<dbReference type="AlphaFoldDB" id="A0A2Z3JIT1"/>
<dbReference type="Gene3D" id="3.80.30.20">
    <property type="entry name" value="tm_1862 like domain"/>
    <property type="match status" value="1"/>
</dbReference>